<feature type="active site" evidence="5">
    <location>
        <position position="217"/>
    </location>
</feature>
<dbReference type="SUPFAM" id="SSF53720">
    <property type="entry name" value="ALDH-like"/>
    <property type="match status" value="1"/>
</dbReference>
<dbReference type="Pfam" id="PF00171">
    <property type="entry name" value="Aldedh"/>
    <property type="match status" value="1"/>
</dbReference>
<dbReference type="Gene3D" id="3.40.605.10">
    <property type="entry name" value="Aldehyde Dehydrogenase, Chain A, domain 1"/>
    <property type="match status" value="1"/>
</dbReference>
<dbReference type="GO" id="GO:0050269">
    <property type="term" value="F:coniferyl-aldehyde dehydrogenase [NAD(P)+] activity"/>
    <property type="evidence" value="ECO:0007669"/>
    <property type="project" value="UniProtKB-EC"/>
</dbReference>
<organism evidence="8 9">
    <name type="scientific">Paracidovorax wautersii</name>
    <dbReference type="NCBI Taxonomy" id="1177982"/>
    <lineage>
        <taxon>Bacteria</taxon>
        <taxon>Pseudomonadati</taxon>
        <taxon>Pseudomonadota</taxon>
        <taxon>Betaproteobacteria</taxon>
        <taxon>Burkholderiales</taxon>
        <taxon>Comamonadaceae</taxon>
        <taxon>Paracidovorax</taxon>
    </lineage>
</organism>
<sequence length="482" mass="52548">MMLAMTPDAIRNQFEVQRQASRAHIDVPLLVRRERLLRMRKLIDEHGPALAAAVQADFGMRSPRLTEVADLLVLRAQLSHTLRHLSRWCRPRKVRTPLHLQPAQAWIARQPLGVVGVIAPWNYPVQLALGPAIAALAAGNRVMLKPSELTPHTSAQLAALVAQFFSPDEFCVVQGDAATAALIASLPFDHLVFTGSTAVGRKVAQAAAVHLTPTTLELGGKSPCIIDADCDLRDAALKIAHGKLLNAGQTCIAPDYVLLPHGSESAFAEAYRAAVAQLFPYFEGNPDYASVINARHLARLRTMLQQAQTQGAQIEVLEPVPGSPPPPPQGIGDGVGRQMPPVLVFGATLNMQLMQEEIFGPVLPVLGYERLDDAIAHINAGPRPLAMYWFGRSEAVRDDVLRRTVSGGVTVNDTLMHVAHDNLPFGGVGDSGWGAYHGEAGFLRFCHQKSVMAQSRWSLGHWLYPPYGARFDQVVGLMRRWL</sequence>
<dbReference type="PANTHER" id="PTHR43570:SF20">
    <property type="entry name" value="ALDEHYDE DEHYDROGENASE ALDX-RELATED"/>
    <property type="match status" value="1"/>
</dbReference>
<feature type="domain" description="Aldehyde dehydrogenase" evidence="7">
    <location>
        <begin position="7"/>
        <end position="451"/>
    </location>
</feature>
<dbReference type="PIRSF" id="PIRSF036492">
    <property type="entry name" value="ALDH"/>
    <property type="match status" value="1"/>
</dbReference>
<dbReference type="PANTHER" id="PTHR43570">
    <property type="entry name" value="ALDEHYDE DEHYDROGENASE"/>
    <property type="match status" value="1"/>
</dbReference>
<keyword evidence="3" id="KW-0520">NAD</keyword>
<gene>
    <name evidence="8" type="ORF">QE399_002424</name>
</gene>
<dbReference type="Gene3D" id="3.40.309.10">
    <property type="entry name" value="Aldehyde Dehydrogenase, Chain A, domain 2"/>
    <property type="match status" value="1"/>
</dbReference>
<dbReference type="CDD" id="cd07133">
    <property type="entry name" value="ALDH_CALDH_CalB"/>
    <property type="match status" value="1"/>
</dbReference>
<evidence type="ECO:0000256" key="1">
    <source>
        <dbReference type="ARBA" id="ARBA00009986"/>
    </source>
</evidence>
<reference evidence="8 9" key="1">
    <citation type="submission" date="2023-08" db="EMBL/GenBank/DDBJ databases">
        <title>Functional and genomic diversity of the sorghum phyllosphere microbiome.</title>
        <authorList>
            <person name="Shade A."/>
        </authorList>
    </citation>
    <scope>NUCLEOTIDE SEQUENCE [LARGE SCALE GENOMIC DNA]</scope>
    <source>
        <strain evidence="8 9">SORGH_AS_0335</strain>
    </source>
</reference>
<evidence type="ECO:0000256" key="3">
    <source>
        <dbReference type="ARBA" id="ARBA00023027"/>
    </source>
</evidence>
<dbReference type="InterPro" id="IPR015590">
    <property type="entry name" value="Aldehyde_DH_dom"/>
</dbReference>
<dbReference type="InterPro" id="IPR016161">
    <property type="entry name" value="Ald_DH/histidinol_DH"/>
</dbReference>
<dbReference type="EMBL" id="JAVIZX010000001">
    <property type="protein sequence ID" value="MDR6214735.1"/>
    <property type="molecule type" value="Genomic_DNA"/>
</dbReference>
<dbReference type="InterPro" id="IPR016163">
    <property type="entry name" value="Ald_DH_C"/>
</dbReference>
<keyword evidence="2 4" id="KW-0560">Oxidoreductase</keyword>
<name>A0ABU1IBX7_9BURK</name>
<dbReference type="PROSITE" id="PS00070">
    <property type="entry name" value="ALDEHYDE_DEHYDR_CYS"/>
    <property type="match status" value="1"/>
</dbReference>
<dbReference type="PROSITE" id="PS00687">
    <property type="entry name" value="ALDEHYDE_DEHYDR_GLU"/>
    <property type="match status" value="1"/>
</dbReference>
<evidence type="ECO:0000313" key="9">
    <source>
        <dbReference type="Proteomes" id="UP001267710"/>
    </source>
</evidence>
<proteinExistence type="inferred from homology"/>
<dbReference type="InterPro" id="IPR016162">
    <property type="entry name" value="Ald_DH_N"/>
</dbReference>
<evidence type="ECO:0000313" key="8">
    <source>
        <dbReference type="EMBL" id="MDR6214735.1"/>
    </source>
</evidence>
<evidence type="ECO:0000256" key="4">
    <source>
        <dbReference type="PIRNR" id="PIRNR036492"/>
    </source>
</evidence>
<keyword evidence="9" id="KW-1185">Reference proteome</keyword>
<comment type="similarity">
    <text evidence="1 4 6">Belongs to the aldehyde dehydrogenase family.</text>
</comment>
<dbReference type="Proteomes" id="UP001267710">
    <property type="component" value="Unassembled WGS sequence"/>
</dbReference>
<evidence type="ECO:0000256" key="5">
    <source>
        <dbReference type="PROSITE-ProRule" id="PRU10007"/>
    </source>
</evidence>
<evidence type="ECO:0000259" key="7">
    <source>
        <dbReference type="Pfam" id="PF00171"/>
    </source>
</evidence>
<comment type="caution">
    <text evidence="8">The sequence shown here is derived from an EMBL/GenBank/DDBJ whole genome shotgun (WGS) entry which is preliminary data.</text>
</comment>
<accession>A0ABU1IBX7</accession>
<dbReference type="InterPro" id="IPR029510">
    <property type="entry name" value="Ald_DH_CS_GLU"/>
</dbReference>
<dbReference type="InterPro" id="IPR016160">
    <property type="entry name" value="Ald_DH_CS_CYS"/>
</dbReference>
<evidence type="ECO:0000256" key="6">
    <source>
        <dbReference type="RuleBase" id="RU003345"/>
    </source>
</evidence>
<dbReference type="InterPro" id="IPR012394">
    <property type="entry name" value="Aldehyde_DH_NAD(P)"/>
</dbReference>
<protein>
    <recommendedName>
        <fullName evidence="4">Aldehyde dehydrogenase</fullName>
    </recommendedName>
</protein>
<evidence type="ECO:0000256" key="2">
    <source>
        <dbReference type="ARBA" id="ARBA00023002"/>
    </source>
</evidence>